<reference evidence="2 3" key="1">
    <citation type="submission" date="2023-09" db="EMBL/GenBank/DDBJ databases">
        <title>Multi-omics analysis of a traditional fermented food reveals byproduct-associated fungal strains for waste-to-food upcycling.</title>
        <authorList>
            <consortium name="Lawrence Berkeley National Laboratory"/>
            <person name="Rekdal V.M."/>
            <person name="Villalobos-Escobedo J.M."/>
            <person name="Rodriguez-Valeron N."/>
            <person name="Garcia M.O."/>
            <person name="Vasquez D.P."/>
            <person name="Damayanti I."/>
            <person name="Sorensen P.M."/>
            <person name="Baidoo E.E."/>
            <person name="De Carvalho A.C."/>
            <person name="Riley R."/>
            <person name="Lipzen A."/>
            <person name="He G."/>
            <person name="Yan M."/>
            <person name="Haridas S."/>
            <person name="Daum C."/>
            <person name="Yoshinaga Y."/>
            <person name="Ng V."/>
            <person name="Grigoriev I.V."/>
            <person name="Munk R."/>
            <person name="Nuraida L."/>
            <person name="Wijaya C.H."/>
            <person name="Morales P.-C."/>
            <person name="Keasling J.D."/>
        </authorList>
    </citation>
    <scope>NUCLEOTIDE SEQUENCE [LARGE SCALE GENOMIC DNA]</scope>
    <source>
        <strain evidence="2 3">FGSC 2613</strain>
    </source>
</reference>
<proteinExistence type="predicted"/>
<name>A0ABR3DB61_NEUIN</name>
<gene>
    <name evidence="2" type="ORF">QR685DRAFT_289791</name>
</gene>
<keyword evidence="1" id="KW-0812">Transmembrane</keyword>
<evidence type="ECO:0000256" key="1">
    <source>
        <dbReference type="SAM" id="Phobius"/>
    </source>
</evidence>
<protein>
    <submittedName>
        <fullName evidence="2">Uncharacterized protein</fullName>
    </submittedName>
</protein>
<organism evidence="2 3">
    <name type="scientific">Neurospora intermedia</name>
    <dbReference type="NCBI Taxonomy" id="5142"/>
    <lineage>
        <taxon>Eukaryota</taxon>
        <taxon>Fungi</taxon>
        <taxon>Dikarya</taxon>
        <taxon>Ascomycota</taxon>
        <taxon>Pezizomycotina</taxon>
        <taxon>Sordariomycetes</taxon>
        <taxon>Sordariomycetidae</taxon>
        <taxon>Sordariales</taxon>
        <taxon>Sordariaceae</taxon>
        <taxon>Neurospora</taxon>
    </lineage>
</organism>
<sequence>MVAFDKSGSVSLPSISRLPALFFSFLSLLSSFLLSFFLLSFPSDLLLYTLFYILSKLSHRTTYKFAYFYSPFKHIRFHHPSVCQNQNVIYLSWIHQPTVIRRTNPRTRPIVVMDVDLWGT</sequence>
<accession>A0ABR3DB61</accession>
<keyword evidence="1" id="KW-1133">Transmembrane helix</keyword>
<keyword evidence="3" id="KW-1185">Reference proteome</keyword>
<keyword evidence="1" id="KW-0472">Membrane</keyword>
<comment type="caution">
    <text evidence="2">The sequence shown here is derived from an EMBL/GenBank/DDBJ whole genome shotgun (WGS) entry which is preliminary data.</text>
</comment>
<evidence type="ECO:0000313" key="3">
    <source>
        <dbReference type="Proteomes" id="UP001451303"/>
    </source>
</evidence>
<dbReference type="Proteomes" id="UP001451303">
    <property type="component" value="Unassembled WGS sequence"/>
</dbReference>
<evidence type="ECO:0000313" key="2">
    <source>
        <dbReference type="EMBL" id="KAL0469498.1"/>
    </source>
</evidence>
<dbReference type="EMBL" id="JAVLET010000005">
    <property type="protein sequence ID" value="KAL0469498.1"/>
    <property type="molecule type" value="Genomic_DNA"/>
</dbReference>
<feature type="transmembrane region" description="Helical" evidence="1">
    <location>
        <begin position="20"/>
        <end position="53"/>
    </location>
</feature>